<feature type="signal peptide" evidence="1">
    <location>
        <begin position="1"/>
        <end position="20"/>
    </location>
</feature>
<evidence type="ECO:0000313" key="4">
    <source>
        <dbReference type="Proteomes" id="UP000186685"/>
    </source>
</evidence>
<dbReference type="Gene3D" id="2.160.20.10">
    <property type="entry name" value="Single-stranded right-handed beta-helix, Pectin lyase-like"/>
    <property type="match status" value="1"/>
</dbReference>
<protein>
    <submittedName>
        <fullName evidence="2">Right-handed parallel beta-helix repeat-containing protein</fullName>
    </submittedName>
    <submittedName>
        <fullName evidence="3">Sugar ABC transporter</fullName>
    </submittedName>
</protein>
<name>A0A854C1Y7_9BACT</name>
<dbReference type="SUPFAM" id="SSF51126">
    <property type="entry name" value="Pectin lyase-like"/>
    <property type="match status" value="1"/>
</dbReference>
<sequence>MKTSTFTQLAFCLLSSVFYACNSSHVYYLDATSGSDQNNGTSPRSAWQSIEALKQISLQPGDKILFKKGEIFPGILELTGKGLSQSPIIIDAYGEGNKKPCIAGNDTSMYAVRIFNSDYFTIQNLEISNTGKERKAGRTGLKVECTDYGISHNIRINNLTIRDVNGSLVKEEGGGSGILIVNGGDSIRSRFDSLTIENCHILRCERNAMIWSGYYDRKNWYPNKHTIVRNNLIEKVPGDGIVPIGCDSTLIEYNLMCDSPDILPMTEAAAGIWPWSCDNTIIQYNEVWGHKAPWDAQGFDSDYNCQNTLIQYNYSHDNYGGMVLICNSGNAGNYSCGNIGSIVRYNISIGDGIRPKETRQGMFSPSIHIAGPVKQTLVERNIIHANHKPSDAVDRTMITSDSWDGYADNTCFRQNIYYAAEPSRFDFTSSTRNAFEENIYIGQFKNQPESQKNKKAENIYTEKVLKESADGYKGLHCLMDSVILKEHTLHYIKPEAIKTFFQSIF</sequence>
<dbReference type="EMBL" id="MNQR01000020">
    <property type="protein sequence ID" value="OKZ10367.1"/>
    <property type="molecule type" value="Genomic_DNA"/>
</dbReference>
<dbReference type="AlphaFoldDB" id="A0A854C1Y7"/>
<keyword evidence="1" id="KW-0732">Signal</keyword>
<proteinExistence type="predicted"/>
<gene>
    <name evidence="3" type="ORF">BHV76_06775</name>
    <name evidence="2" type="ORF">K8V40_00200</name>
</gene>
<dbReference type="InterPro" id="IPR006626">
    <property type="entry name" value="PbH1"/>
</dbReference>
<dbReference type="InterPro" id="IPR012334">
    <property type="entry name" value="Pectin_lyas_fold"/>
</dbReference>
<reference evidence="3 4" key="1">
    <citation type="journal article" date="2016" name="Nat. Biotechnol.">
        <title>Measurement of bacterial replication rates in microbial communities.</title>
        <authorList>
            <person name="Brown C.T."/>
            <person name="Olm M.R."/>
            <person name="Thomas B.C."/>
            <person name="Banfield J.F."/>
        </authorList>
    </citation>
    <scope>NUCLEOTIDE SEQUENCE [LARGE SCALE GENOMIC DNA]</scope>
    <source>
        <strain evidence="3">45_130</strain>
    </source>
</reference>
<evidence type="ECO:0000256" key="1">
    <source>
        <dbReference type="SAM" id="SignalP"/>
    </source>
</evidence>
<dbReference type="Proteomes" id="UP000186685">
    <property type="component" value="Unassembled WGS sequence"/>
</dbReference>
<dbReference type="EMBL" id="DYWE01000001">
    <property type="protein sequence ID" value="HJF80077.1"/>
    <property type="molecule type" value="Genomic_DNA"/>
</dbReference>
<comment type="caution">
    <text evidence="3">The sequence shown here is derived from an EMBL/GenBank/DDBJ whole genome shotgun (WGS) entry which is preliminary data.</text>
</comment>
<dbReference type="SMART" id="SM00710">
    <property type="entry name" value="PbH1"/>
    <property type="match status" value="5"/>
</dbReference>
<feature type="chain" id="PRO_5032936249" evidence="1">
    <location>
        <begin position="21"/>
        <end position="505"/>
    </location>
</feature>
<dbReference type="InterPro" id="IPR011050">
    <property type="entry name" value="Pectin_lyase_fold/virulence"/>
</dbReference>
<reference evidence="2" key="3">
    <citation type="submission" date="2021-09" db="EMBL/GenBank/DDBJ databases">
        <authorList>
            <person name="Gilroy R."/>
        </authorList>
    </citation>
    <scope>NUCLEOTIDE SEQUENCE</scope>
    <source>
        <strain evidence="2">9794</strain>
    </source>
</reference>
<dbReference type="PROSITE" id="PS51257">
    <property type="entry name" value="PROKAR_LIPOPROTEIN"/>
    <property type="match status" value="1"/>
</dbReference>
<organism evidence="3 4">
    <name type="scientific">Phocaeicola plebeius</name>
    <dbReference type="NCBI Taxonomy" id="310297"/>
    <lineage>
        <taxon>Bacteria</taxon>
        <taxon>Pseudomonadati</taxon>
        <taxon>Bacteroidota</taxon>
        <taxon>Bacteroidia</taxon>
        <taxon>Bacteroidales</taxon>
        <taxon>Bacteroidaceae</taxon>
        <taxon>Phocaeicola</taxon>
    </lineage>
</organism>
<evidence type="ECO:0000313" key="3">
    <source>
        <dbReference type="EMBL" id="OKZ10367.1"/>
    </source>
</evidence>
<evidence type="ECO:0000313" key="2">
    <source>
        <dbReference type="EMBL" id="HJF80077.1"/>
    </source>
</evidence>
<reference evidence="2" key="2">
    <citation type="journal article" date="2021" name="PeerJ">
        <title>Extensive microbial diversity within the chicken gut microbiome revealed by metagenomics and culture.</title>
        <authorList>
            <person name="Gilroy R."/>
            <person name="Ravi A."/>
            <person name="Getino M."/>
            <person name="Pursley I."/>
            <person name="Horton D.L."/>
            <person name="Alikhan N.F."/>
            <person name="Baker D."/>
            <person name="Gharbi K."/>
            <person name="Hall N."/>
            <person name="Watson M."/>
            <person name="Adriaenssens E.M."/>
            <person name="Foster-Nyarko E."/>
            <person name="Jarju S."/>
            <person name="Secka A."/>
            <person name="Antonio M."/>
            <person name="Oren A."/>
            <person name="Chaudhuri R.R."/>
            <person name="La Ragione R."/>
            <person name="Hildebrand F."/>
            <person name="Pallen M.J."/>
        </authorList>
    </citation>
    <scope>NUCLEOTIDE SEQUENCE</scope>
    <source>
        <strain evidence="2">9794</strain>
    </source>
</reference>
<accession>A0A854C1Y7</accession>
<dbReference type="Proteomes" id="UP000722357">
    <property type="component" value="Unassembled WGS sequence"/>
</dbReference>